<dbReference type="RefSeq" id="WP_047858984.1">
    <property type="nucleotide sequence ID" value="NZ_CP011509.1"/>
</dbReference>
<protein>
    <submittedName>
        <fullName evidence="5">HAD superfamily hydrolase (TIGR01490 family)</fullName>
    </submittedName>
    <submittedName>
        <fullName evidence="4">Phosphoserine phosphatase</fullName>
    </submittedName>
</protein>
<evidence type="ECO:0000256" key="2">
    <source>
        <dbReference type="ARBA" id="ARBA00022801"/>
    </source>
</evidence>
<evidence type="ECO:0000256" key="1">
    <source>
        <dbReference type="ARBA" id="ARBA00022723"/>
    </source>
</evidence>
<evidence type="ECO:0000313" key="6">
    <source>
        <dbReference type="Proteomes" id="UP000035579"/>
    </source>
</evidence>
<evidence type="ECO:0000313" key="4">
    <source>
        <dbReference type="EMBL" id="AKJ05447.1"/>
    </source>
</evidence>
<dbReference type="PANTHER" id="PTHR43344">
    <property type="entry name" value="PHOSPHOSERINE PHOSPHATASE"/>
    <property type="match status" value="1"/>
</dbReference>
<dbReference type="AlphaFoldDB" id="A0AAC8TGR7"/>
<name>A0AAC8TGR7_9BACT</name>
<dbReference type="PANTHER" id="PTHR43344:SF13">
    <property type="entry name" value="PHOSPHATASE RV3661-RELATED"/>
    <property type="match status" value="1"/>
</dbReference>
<proteinExistence type="predicted"/>
<dbReference type="Pfam" id="PF12710">
    <property type="entry name" value="HAD"/>
    <property type="match status" value="1"/>
</dbReference>
<dbReference type="InterPro" id="IPR050582">
    <property type="entry name" value="HAD-like_SerB"/>
</dbReference>
<dbReference type="InterPro" id="IPR023214">
    <property type="entry name" value="HAD_sf"/>
</dbReference>
<keyword evidence="3" id="KW-0460">Magnesium</keyword>
<dbReference type="Proteomes" id="UP000035579">
    <property type="component" value="Chromosome"/>
</dbReference>
<reference evidence="5 7" key="2">
    <citation type="submission" date="2018-08" db="EMBL/GenBank/DDBJ databases">
        <title>Genomic Encyclopedia of Archaeal and Bacterial Type Strains, Phase II (KMG-II): from individual species to whole genera.</title>
        <authorList>
            <person name="Goeker M."/>
        </authorList>
    </citation>
    <scope>NUCLEOTIDE SEQUENCE [LARGE SCALE GENOMIC DNA]</scope>
    <source>
        <strain evidence="5 7">DSM 2261</strain>
    </source>
</reference>
<dbReference type="GO" id="GO:0016787">
    <property type="term" value="F:hydrolase activity"/>
    <property type="evidence" value="ECO:0007669"/>
    <property type="project" value="UniProtKB-KW"/>
</dbReference>
<dbReference type="SUPFAM" id="SSF56784">
    <property type="entry name" value="HAD-like"/>
    <property type="match status" value="1"/>
</dbReference>
<keyword evidence="2 5" id="KW-0378">Hydrolase</keyword>
<gene>
    <name evidence="4" type="ORF">AA314_07073</name>
    <name evidence="5" type="ORF">ATI61_102504</name>
</gene>
<reference evidence="4 6" key="1">
    <citation type="submission" date="2015-05" db="EMBL/GenBank/DDBJ databases">
        <title>Genome assembly of Archangium gephyra DSM 2261.</title>
        <authorList>
            <person name="Sharma G."/>
            <person name="Subramanian S."/>
        </authorList>
    </citation>
    <scope>NUCLEOTIDE SEQUENCE [LARGE SCALE GENOMIC DNA]</scope>
    <source>
        <strain evidence="4 6">DSM 2261</strain>
    </source>
</reference>
<dbReference type="NCBIfam" id="TIGR01490">
    <property type="entry name" value="HAD-SF-IB-hyp1"/>
    <property type="match status" value="1"/>
</dbReference>
<dbReference type="GO" id="GO:0046872">
    <property type="term" value="F:metal ion binding"/>
    <property type="evidence" value="ECO:0007669"/>
    <property type="project" value="UniProtKB-KW"/>
</dbReference>
<keyword evidence="1" id="KW-0479">Metal-binding</keyword>
<evidence type="ECO:0000256" key="3">
    <source>
        <dbReference type="ARBA" id="ARBA00022842"/>
    </source>
</evidence>
<dbReference type="Gene3D" id="1.20.1440.100">
    <property type="entry name" value="SG protein - dephosphorylation function"/>
    <property type="match status" value="1"/>
</dbReference>
<evidence type="ECO:0000313" key="5">
    <source>
        <dbReference type="EMBL" id="REG36130.1"/>
    </source>
</evidence>
<organism evidence="4 6">
    <name type="scientific">Archangium gephyra</name>
    <dbReference type="NCBI Taxonomy" id="48"/>
    <lineage>
        <taxon>Bacteria</taxon>
        <taxon>Pseudomonadati</taxon>
        <taxon>Myxococcota</taxon>
        <taxon>Myxococcia</taxon>
        <taxon>Myxococcales</taxon>
        <taxon>Cystobacterineae</taxon>
        <taxon>Archangiaceae</taxon>
        <taxon>Archangium</taxon>
    </lineage>
</organism>
<dbReference type="InterPro" id="IPR036412">
    <property type="entry name" value="HAD-like_sf"/>
</dbReference>
<sequence>MAIAFFDLDKTLLAVNSGSLWIRRELALGHITRMQAMRASLWLARYHLGRVAMQDALLQAMSHLQGRDEQPIRERTIRFYEELVRSQYRPGALRALEEHRSAGDRLVLLTSSSGYMSELVARDLGLDAILCNRLEVDAAGLYTGRPLGEVCFGEGKRSYAQAYASGAGVPLSACAFYTDSYSDLPVMEVVGRPVAVHPDRRLRREALRRGWPVVDWGTPATAGVVALDFPSQ</sequence>
<dbReference type="EMBL" id="CP011509">
    <property type="protein sequence ID" value="AKJ05447.1"/>
    <property type="molecule type" value="Genomic_DNA"/>
</dbReference>
<dbReference type="EMBL" id="QUMU01000002">
    <property type="protein sequence ID" value="REG36130.1"/>
    <property type="molecule type" value="Genomic_DNA"/>
</dbReference>
<dbReference type="Proteomes" id="UP000256345">
    <property type="component" value="Unassembled WGS sequence"/>
</dbReference>
<accession>A0AAC8TGR7</accession>
<dbReference type="InterPro" id="IPR006385">
    <property type="entry name" value="HAD_hydro_SerB1"/>
</dbReference>
<evidence type="ECO:0000313" key="7">
    <source>
        <dbReference type="Proteomes" id="UP000256345"/>
    </source>
</evidence>
<dbReference type="Gene3D" id="3.40.50.1000">
    <property type="entry name" value="HAD superfamily/HAD-like"/>
    <property type="match status" value="1"/>
</dbReference>
<keyword evidence="7" id="KW-1185">Reference proteome</keyword>
<dbReference type="NCBIfam" id="TIGR01488">
    <property type="entry name" value="HAD-SF-IB"/>
    <property type="match status" value="1"/>
</dbReference>
<dbReference type="KEGG" id="age:AA314_07073"/>